<proteinExistence type="predicted"/>
<dbReference type="InterPro" id="IPR050988">
    <property type="entry name" value="Mannitol_DH/Oxidoreductase"/>
</dbReference>
<feature type="domain" description="Mannitol dehydrogenase N-terminal" evidence="3">
    <location>
        <begin position="30"/>
        <end position="277"/>
    </location>
</feature>
<evidence type="ECO:0000259" key="4">
    <source>
        <dbReference type="Pfam" id="PF08125"/>
    </source>
</evidence>
<accession>A0A2T6AUH7</accession>
<dbReference type="InterPro" id="IPR008927">
    <property type="entry name" value="6-PGluconate_DH-like_C_sf"/>
</dbReference>
<dbReference type="PANTHER" id="PTHR43362">
    <property type="entry name" value="MANNITOL DEHYDROGENASE DSF1-RELATED"/>
    <property type="match status" value="1"/>
</dbReference>
<evidence type="ECO:0000259" key="3">
    <source>
        <dbReference type="Pfam" id="PF01232"/>
    </source>
</evidence>
<dbReference type="Pfam" id="PF01232">
    <property type="entry name" value="Mannitol_dh"/>
    <property type="match status" value="1"/>
</dbReference>
<dbReference type="AlphaFoldDB" id="A0A2T6AUH7"/>
<organism evidence="5 6">
    <name type="scientific">Allosediminivita pacifica</name>
    <dbReference type="NCBI Taxonomy" id="1267769"/>
    <lineage>
        <taxon>Bacteria</taxon>
        <taxon>Pseudomonadati</taxon>
        <taxon>Pseudomonadota</taxon>
        <taxon>Alphaproteobacteria</taxon>
        <taxon>Rhodobacterales</taxon>
        <taxon>Paracoccaceae</taxon>
        <taxon>Allosediminivita</taxon>
    </lineage>
</organism>
<feature type="domain" description="Mannitol dehydrogenase C-terminal" evidence="4">
    <location>
        <begin position="286"/>
        <end position="474"/>
    </location>
</feature>
<keyword evidence="6" id="KW-1185">Reference proteome</keyword>
<dbReference type="InterPro" id="IPR013328">
    <property type="entry name" value="6PGD_dom2"/>
</dbReference>
<protein>
    <submittedName>
        <fullName evidence="5">Mannitol 2-dehydrogenase</fullName>
    </submittedName>
</protein>
<sequence length="490" mass="54754">MAIKLSLDTLDQLPDRVARPLYQRSDLSPGILHFGVGNFHRAHQAMYLDRLMNAGRAYDWALIGAGVFEGERKGREVLQKQDWLTTLVEQEADSSTARVLGSMVDYVEPADARAIVARMVQPDIRIVSLTITEGGYFLDSDDNFDPTHPMIVADAQEPETPETVFGMILLGLQARREAGLAPFTVMCCDNVPHNGDVTRRTLTGLARLSDPDFADWITENVAFPNAMVDRITPATSDRERAMLRDEFGVEDGWPVFCEDFTQWVLEDNFPLGRPPLEEAGAQFVNDVTPFEIMKLRILNGGHATIAYPGGLLDIHFVHEAMEHPLIRAFLRKLEETEIIPTVPPVPDTDTSEYFDLIERRFSNPKIGDTVRRLCLDGSNRQPKFIVPVIRDALKADKPVSGLALESALWCRYCAGKSDSGAEIAPNDPNWDALQEVALTAKDNPQAWLDQKAIYGALGQEPRFAEPFAKWLGKLWSDGTARTLTDYLEQD</sequence>
<keyword evidence="2" id="KW-0520">NAD</keyword>
<name>A0A2T6AUH7_9RHOB</name>
<dbReference type="GO" id="GO:0019594">
    <property type="term" value="P:mannitol metabolic process"/>
    <property type="evidence" value="ECO:0007669"/>
    <property type="project" value="InterPro"/>
</dbReference>
<keyword evidence="1" id="KW-0560">Oxidoreductase</keyword>
<dbReference type="EMBL" id="QBKN01000012">
    <property type="protein sequence ID" value="PTX47479.1"/>
    <property type="molecule type" value="Genomic_DNA"/>
</dbReference>
<comment type="caution">
    <text evidence="5">The sequence shown here is derived from an EMBL/GenBank/DDBJ whole genome shotgun (WGS) entry which is preliminary data.</text>
</comment>
<dbReference type="InterPro" id="IPR036291">
    <property type="entry name" value="NAD(P)-bd_dom_sf"/>
</dbReference>
<evidence type="ECO:0000256" key="2">
    <source>
        <dbReference type="ARBA" id="ARBA00023027"/>
    </source>
</evidence>
<dbReference type="PANTHER" id="PTHR43362:SF1">
    <property type="entry name" value="MANNITOL DEHYDROGENASE 2-RELATED"/>
    <property type="match status" value="1"/>
</dbReference>
<gene>
    <name evidence="5" type="ORF">C8N44_112103</name>
</gene>
<dbReference type="Gene3D" id="3.40.50.720">
    <property type="entry name" value="NAD(P)-binding Rossmann-like Domain"/>
    <property type="match status" value="1"/>
</dbReference>
<reference evidence="5 6" key="1">
    <citation type="submission" date="2018-04" db="EMBL/GenBank/DDBJ databases">
        <title>Genomic Encyclopedia of Archaeal and Bacterial Type Strains, Phase II (KMG-II): from individual species to whole genera.</title>
        <authorList>
            <person name="Goeker M."/>
        </authorList>
    </citation>
    <scope>NUCLEOTIDE SEQUENCE [LARGE SCALE GENOMIC DNA]</scope>
    <source>
        <strain evidence="5 6">DSM 29329</strain>
    </source>
</reference>
<dbReference type="RefSeq" id="WP_107976516.1">
    <property type="nucleotide sequence ID" value="NZ_BMEZ01000014.1"/>
</dbReference>
<dbReference type="Proteomes" id="UP000244069">
    <property type="component" value="Unassembled WGS sequence"/>
</dbReference>
<dbReference type="InterPro" id="IPR013131">
    <property type="entry name" value="Mannitol_DH_N"/>
</dbReference>
<dbReference type="PROSITE" id="PS00974">
    <property type="entry name" value="MANNITOL_DHGENASE"/>
    <property type="match status" value="1"/>
</dbReference>
<dbReference type="InterPro" id="IPR013118">
    <property type="entry name" value="Mannitol_DH_C"/>
</dbReference>
<dbReference type="PRINTS" id="PR00084">
    <property type="entry name" value="MTLDHDRGNASE"/>
</dbReference>
<dbReference type="GO" id="GO:0016616">
    <property type="term" value="F:oxidoreductase activity, acting on the CH-OH group of donors, NAD or NADP as acceptor"/>
    <property type="evidence" value="ECO:0007669"/>
    <property type="project" value="TreeGrafter"/>
</dbReference>
<dbReference type="InterPro" id="IPR023027">
    <property type="entry name" value="Mannitol_DH_CS"/>
</dbReference>
<evidence type="ECO:0000313" key="6">
    <source>
        <dbReference type="Proteomes" id="UP000244069"/>
    </source>
</evidence>
<dbReference type="SUPFAM" id="SSF51735">
    <property type="entry name" value="NAD(P)-binding Rossmann-fold domains"/>
    <property type="match status" value="1"/>
</dbReference>
<dbReference type="OrthoDB" id="271711at2"/>
<evidence type="ECO:0000313" key="5">
    <source>
        <dbReference type="EMBL" id="PTX47479.1"/>
    </source>
</evidence>
<evidence type="ECO:0000256" key="1">
    <source>
        <dbReference type="ARBA" id="ARBA00023002"/>
    </source>
</evidence>
<dbReference type="Gene3D" id="1.10.1040.10">
    <property type="entry name" value="N-(1-d-carboxylethyl)-l-norvaline Dehydrogenase, domain 2"/>
    <property type="match status" value="1"/>
</dbReference>
<dbReference type="SUPFAM" id="SSF48179">
    <property type="entry name" value="6-phosphogluconate dehydrogenase C-terminal domain-like"/>
    <property type="match status" value="1"/>
</dbReference>
<dbReference type="InterPro" id="IPR000669">
    <property type="entry name" value="Mannitol_DH"/>
</dbReference>
<dbReference type="Pfam" id="PF08125">
    <property type="entry name" value="Mannitol_dh_C"/>
    <property type="match status" value="1"/>
</dbReference>